<name>A0A7S0Y4Z9_HEMAN</name>
<organism evidence="2">
    <name type="scientific">Hemiselmis andersenii</name>
    <name type="common">Cryptophyte alga</name>
    <dbReference type="NCBI Taxonomy" id="464988"/>
    <lineage>
        <taxon>Eukaryota</taxon>
        <taxon>Cryptophyceae</taxon>
        <taxon>Cryptomonadales</taxon>
        <taxon>Hemiselmidaceae</taxon>
        <taxon>Hemiselmis</taxon>
    </lineage>
</organism>
<accession>A0A7S0Y4Z9</accession>
<sequence length="136" mass="15190">MITRFPPGDSSSRRHSQKPLITGCKQKESYNGHDVAPFSRAFWAFPHLLQTADERTGHALDPRPTVEIMLLHQSIDCHTPSHSDSSSQHGSKSASLASCSVCCISSSLSKRICSPERKAEMRTKTWTAERMHEKAR</sequence>
<reference evidence="2" key="1">
    <citation type="submission" date="2021-01" db="EMBL/GenBank/DDBJ databases">
        <authorList>
            <person name="Corre E."/>
            <person name="Pelletier E."/>
            <person name="Niang G."/>
            <person name="Scheremetjew M."/>
            <person name="Finn R."/>
            <person name="Kale V."/>
            <person name="Holt S."/>
            <person name="Cochrane G."/>
            <person name="Meng A."/>
            <person name="Brown T."/>
            <person name="Cohen L."/>
        </authorList>
    </citation>
    <scope>NUCLEOTIDE SEQUENCE</scope>
    <source>
        <strain evidence="2">CCMP441</strain>
    </source>
</reference>
<feature type="region of interest" description="Disordered" evidence="1">
    <location>
        <begin position="1"/>
        <end position="20"/>
    </location>
</feature>
<protein>
    <submittedName>
        <fullName evidence="2">Uncharacterized protein</fullName>
    </submittedName>
</protein>
<gene>
    <name evidence="2" type="ORF">HAND1043_LOCUS23492</name>
</gene>
<proteinExistence type="predicted"/>
<evidence type="ECO:0000313" key="2">
    <source>
        <dbReference type="EMBL" id="CAD8756980.1"/>
    </source>
</evidence>
<dbReference type="AlphaFoldDB" id="A0A7S0Y4Z9"/>
<evidence type="ECO:0000256" key="1">
    <source>
        <dbReference type="SAM" id="MobiDB-lite"/>
    </source>
</evidence>
<dbReference type="EMBL" id="HBFK01038795">
    <property type="protein sequence ID" value="CAD8756980.1"/>
    <property type="molecule type" value="Transcribed_RNA"/>
</dbReference>